<accession>A0A1D1US76</accession>
<dbReference type="EMBL" id="BDGG01000002">
    <property type="protein sequence ID" value="GAU91400.1"/>
    <property type="molecule type" value="Genomic_DNA"/>
</dbReference>
<keyword evidence="1" id="KW-0732">Signal</keyword>
<feature type="chain" id="PRO_5008897554" evidence="1">
    <location>
        <begin position="27"/>
        <end position="106"/>
    </location>
</feature>
<reference evidence="2 3" key="1">
    <citation type="journal article" date="2016" name="Nat. Commun.">
        <title>Extremotolerant tardigrade genome and improved radiotolerance of human cultured cells by tardigrade-unique protein.</title>
        <authorList>
            <person name="Hashimoto T."/>
            <person name="Horikawa D.D."/>
            <person name="Saito Y."/>
            <person name="Kuwahara H."/>
            <person name="Kozuka-Hata H."/>
            <person name="Shin-I T."/>
            <person name="Minakuchi Y."/>
            <person name="Ohishi K."/>
            <person name="Motoyama A."/>
            <person name="Aizu T."/>
            <person name="Enomoto A."/>
            <person name="Kondo K."/>
            <person name="Tanaka S."/>
            <person name="Hara Y."/>
            <person name="Koshikawa S."/>
            <person name="Sagara H."/>
            <person name="Miura T."/>
            <person name="Yokobori S."/>
            <person name="Miyagawa K."/>
            <person name="Suzuki Y."/>
            <person name="Kubo T."/>
            <person name="Oyama M."/>
            <person name="Kohara Y."/>
            <person name="Fujiyama A."/>
            <person name="Arakawa K."/>
            <person name="Katayama T."/>
            <person name="Toyoda A."/>
            <person name="Kunieda T."/>
        </authorList>
    </citation>
    <scope>NUCLEOTIDE SEQUENCE [LARGE SCALE GENOMIC DNA]</scope>
    <source>
        <strain evidence="2 3">YOKOZUNA-1</strain>
    </source>
</reference>
<evidence type="ECO:0000256" key="1">
    <source>
        <dbReference type="SAM" id="SignalP"/>
    </source>
</evidence>
<name>A0A1D1US76_RAMVA</name>
<gene>
    <name evidence="2" type="primary">RvY_03658-1</name>
    <name evidence="2" type="synonym">RvY_03658.1</name>
    <name evidence="2" type="ORF">RvY_03658</name>
</gene>
<protein>
    <submittedName>
        <fullName evidence="2">Uncharacterized protein</fullName>
    </submittedName>
</protein>
<dbReference type="Proteomes" id="UP000186922">
    <property type="component" value="Unassembled WGS sequence"/>
</dbReference>
<dbReference type="AlphaFoldDB" id="A0A1D1US76"/>
<organism evidence="2 3">
    <name type="scientific">Ramazzottius varieornatus</name>
    <name type="common">Water bear</name>
    <name type="synonym">Tardigrade</name>
    <dbReference type="NCBI Taxonomy" id="947166"/>
    <lineage>
        <taxon>Eukaryota</taxon>
        <taxon>Metazoa</taxon>
        <taxon>Ecdysozoa</taxon>
        <taxon>Tardigrada</taxon>
        <taxon>Eutardigrada</taxon>
        <taxon>Parachela</taxon>
        <taxon>Hypsibioidea</taxon>
        <taxon>Ramazzottiidae</taxon>
        <taxon>Ramazzottius</taxon>
    </lineage>
</organism>
<comment type="caution">
    <text evidence="2">The sequence shown here is derived from an EMBL/GenBank/DDBJ whole genome shotgun (WGS) entry which is preliminary data.</text>
</comment>
<proteinExistence type="predicted"/>
<feature type="signal peptide" evidence="1">
    <location>
        <begin position="1"/>
        <end position="26"/>
    </location>
</feature>
<keyword evidence="3" id="KW-1185">Reference proteome</keyword>
<evidence type="ECO:0000313" key="2">
    <source>
        <dbReference type="EMBL" id="GAU91400.1"/>
    </source>
</evidence>
<sequence>MARLDFATCSCLVSLALVTLTDPAQGFYAFPPGLSLMQPGSTSRPRTNKDRVPLVKSAHTDGDLQRALYAAGAGPPKCSSEAQCKRELLRLIRALQKMRLVEQKAS</sequence>
<evidence type="ECO:0000313" key="3">
    <source>
        <dbReference type="Proteomes" id="UP000186922"/>
    </source>
</evidence>